<proteinExistence type="predicted"/>
<dbReference type="EMBL" id="BGPR01000171">
    <property type="protein sequence ID" value="GBM01582.1"/>
    <property type="molecule type" value="Genomic_DNA"/>
</dbReference>
<dbReference type="Proteomes" id="UP000499080">
    <property type="component" value="Unassembled WGS sequence"/>
</dbReference>
<keyword evidence="2" id="KW-1185">Reference proteome</keyword>
<name>A0A4Y2CAU5_ARAVE</name>
<sequence length="99" mass="11364">MRIHPAVNDPVTFTFIFNAFSQPIWLLWEILEDCVGHLTRSALLCLGMGSALCVEDSLERDDSMKGYRCVASCMTSIVKEDNRNILYFIFYSNHVHNCE</sequence>
<evidence type="ECO:0000313" key="2">
    <source>
        <dbReference type="Proteomes" id="UP000499080"/>
    </source>
</evidence>
<reference evidence="1 2" key="1">
    <citation type="journal article" date="2019" name="Sci. Rep.">
        <title>Orb-weaving spider Araneus ventricosus genome elucidates the spidroin gene catalogue.</title>
        <authorList>
            <person name="Kono N."/>
            <person name="Nakamura H."/>
            <person name="Ohtoshi R."/>
            <person name="Moran D.A.P."/>
            <person name="Shinohara A."/>
            <person name="Yoshida Y."/>
            <person name="Fujiwara M."/>
            <person name="Mori M."/>
            <person name="Tomita M."/>
            <person name="Arakawa K."/>
        </authorList>
    </citation>
    <scope>NUCLEOTIDE SEQUENCE [LARGE SCALE GENOMIC DNA]</scope>
</reference>
<comment type="caution">
    <text evidence="1">The sequence shown here is derived from an EMBL/GenBank/DDBJ whole genome shotgun (WGS) entry which is preliminary data.</text>
</comment>
<organism evidence="1 2">
    <name type="scientific">Araneus ventricosus</name>
    <name type="common">Orbweaver spider</name>
    <name type="synonym">Epeira ventricosa</name>
    <dbReference type="NCBI Taxonomy" id="182803"/>
    <lineage>
        <taxon>Eukaryota</taxon>
        <taxon>Metazoa</taxon>
        <taxon>Ecdysozoa</taxon>
        <taxon>Arthropoda</taxon>
        <taxon>Chelicerata</taxon>
        <taxon>Arachnida</taxon>
        <taxon>Araneae</taxon>
        <taxon>Araneomorphae</taxon>
        <taxon>Entelegynae</taxon>
        <taxon>Araneoidea</taxon>
        <taxon>Araneidae</taxon>
        <taxon>Araneus</taxon>
    </lineage>
</organism>
<accession>A0A4Y2CAU5</accession>
<dbReference type="AlphaFoldDB" id="A0A4Y2CAU5"/>
<gene>
    <name evidence="1" type="ORF">AVEN_60007_1</name>
</gene>
<protein>
    <submittedName>
        <fullName evidence="1">Uncharacterized protein</fullName>
    </submittedName>
</protein>
<evidence type="ECO:0000313" key="1">
    <source>
        <dbReference type="EMBL" id="GBM01582.1"/>
    </source>
</evidence>